<feature type="region of interest" description="Disordered" evidence="9">
    <location>
        <begin position="1"/>
        <end position="28"/>
    </location>
</feature>
<sequence>MASVTEDVCGPAGDEEPTETSSSQKREERLRKFRELHLKRNEARKLNHQEVVEEDKRLKLPSNWEAKKARLEYELMVDEKKKECAAQGEDYHRVKLLEISAEDAERWERKKKKKNPDPGFAGYAEAQLRQYQRLTRQIKPDMESYERQREECGEDFHPTSNSLIHGMHVPSREAIDRMQEDVDEQIEKRAKFSRRRAYNDDADTDYINERNAKFNKKAERFYGKYPAEIKQNLERGTAG</sequence>
<dbReference type="EMBL" id="GU588236">
    <property type="protein sequence ID" value="ADO28192.1"/>
    <property type="molecule type" value="mRNA"/>
</dbReference>
<gene>
    <name evidence="10" type="primary">SYF2</name>
</gene>
<evidence type="ECO:0000256" key="7">
    <source>
        <dbReference type="ARBA" id="ARBA00045277"/>
    </source>
</evidence>
<dbReference type="GO" id="GO:0000398">
    <property type="term" value="P:mRNA splicing, via spliceosome"/>
    <property type="evidence" value="ECO:0007669"/>
    <property type="project" value="UniProtKB-UniRule"/>
</dbReference>
<keyword evidence="6 8" id="KW-0539">Nucleus</keyword>
<proteinExistence type="evidence at transcript level"/>
<dbReference type="GO" id="GO:0000974">
    <property type="term" value="C:Prp19 complex"/>
    <property type="evidence" value="ECO:0007669"/>
    <property type="project" value="TreeGrafter"/>
</dbReference>
<dbReference type="GO" id="GO:0071014">
    <property type="term" value="C:post-mRNA release spliceosomal complex"/>
    <property type="evidence" value="ECO:0007669"/>
    <property type="project" value="TreeGrafter"/>
</dbReference>
<reference evidence="10" key="1">
    <citation type="journal article" date="2010" name="PLoS ONE">
        <title>Identification and characterization of full-length cDNAs in channel catfish (Ictalurus punctatus) and blue catfish (Ictalurus furcatus).</title>
        <authorList>
            <person name="Chen F."/>
            <person name="Lee Y."/>
            <person name="Jiang Y."/>
            <person name="Wang S."/>
            <person name="Peatman E."/>
            <person name="Abernathy J."/>
            <person name="Liu H."/>
            <person name="Liu S."/>
            <person name="Kucuktas H."/>
            <person name="Ke C."/>
            <person name="Liu Z."/>
        </authorList>
    </citation>
    <scope>NUCLEOTIDE SEQUENCE</scope>
</reference>
<evidence type="ECO:0000256" key="6">
    <source>
        <dbReference type="ARBA" id="ARBA00023242"/>
    </source>
</evidence>
<feature type="region of interest" description="Disordered" evidence="9">
    <location>
        <begin position="143"/>
        <end position="165"/>
    </location>
</feature>
<evidence type="ECO:0000256" key="3">
    <source>
        <dbReference type="ARBA" id="ARBA00022664"/>
    </source>
</evidence>
<dbReference type="PANTHER" id="PTHR13264">
    <property type="entry name" value="GCIP-INTERACTING PROTEIN P29"/>
    <property type="match status" value="1"/>
</dbReference>
<keyword evidence="4 8" id="KW-0747">Spliceosome</keyword>
<organism evidence="10">
    <name type="scientific">Ictalurus furcatus</name>
    <name type="common">Blue catfish</name>
    <name type="synonym">Pimelodus furcatus</name>
    <dbReference type="NCBI Taxonomy" id="66913"/>
    <lineage>
        <taxon>Eukaryota</taxon>
        <taxon>Metazoa</taxon>
        <taxon>Chordata</taxon>
        <taxon>Craniata</taxon>
        <taxon>Vertebrata</taxon>
        <taxon>Euteleostomi</taxon>
        <taxon>Actinopterygii</taxon>
        <taxon>Neopterygii</taxon>
        <taxon>Teleostei</taxon>
        <taxon>Ostariophysi</taxon>
        <taxon>Siluriformes</taxon>
        <taxon>Ictaluridae</taxon>
        <taxon>Ictalurus</taxon>
    </lineage>
</organism>
<comment type="function">
    <text evidence="7">Involved in pre-mRNA splicing as component of the spliceosome.</text>
</comment>
<protein>
    <recommendedName>
        <fullName evidence="8">Pre-mRNA-splicing factor SYF2</fullName>
    </recommendedName>
</protein>
<keyword evidence="5 8" id="KW-0508">mRNA splicing</keyword>
<dbReference type="Pfam" id="PF08231">
    <property type="entry name" value="SYF2"/>
    <property type="match status" value="1"/>
</dbReference>
<comment type="subunit">
    <text evidence="8">May be part of a spliceosome complex.</text>
</comment>
<evidence type="ECO:0000256" key="1">
    <source>
        <dbReference type="ARBA" id="ARBA00004123"/>
    </source>
</evidence>
<evidence type="ECO:0000256" key="5">
    <source>
        <dbReference type="ARBA" id="ARBA00023187"/>
    </source>
</evidence>
<accession>E3TD06</accession>
<comment type="subcellular location">
    <subcellularLocation>
        <location evidence="1 8">Nucleus</location>
    </subcellularLocation>
</comment>
<dbReference type="InterPro" id="IPR013260">
    <property type="entry name" value="mRNA_splic_SYF2"/>
</dbReference>
<name>E3TD06_ICTFU</name>
<evidence type="ECO:0000256" key="2">
    <source>
        <dbReference type="ARBA" id="ARBA00010028"/>
    </source>
</evidence>
<dbReference type="GO" id="GO:0071013">
    <property type="term" value="C:catalytic step 2 spliceosome"/>
    <property type="evidence" value="ECO:0007669"/>
    <property type="project" value="TreeGrafter"/>
</dbReference>
<feature type="compositionally biased region" description="Basic and acidic residues" evidence="9">
    <location>
        <begin position="143"/>
        <end position="157"/>
    </location>
</feature>
<keyword evidence="3 8" id="KW-0507">mRNA processing</keyword>
<dbReference type="AlphaFoldDB" id="E3TD06"/>
<evidence type="ECO:0000313" key="10">
    <source>
        <dbReference type="EMBL" id="ADO28192.1"/>
    </source>
</evidence>
<evidence type="ECO:0000256" key="9">
    <source>
        <dbReference type="SAM" id="MobiDB-lite"/>
    </source>
</evidence>
<evidence type="ECO:0000256" key="8">
    <source>
        <dbReference type="RuleBase" id="RU367148"/>
    </source>
</evidence>
<evidence type="ECO:0000256" key="4">
    <source>
        <dbReference type="ARBA" id="ARBA00022728"/>
    </source>
</evidence>
<comment type="similarity">
    <text evidence="2 8">Belongs to the SYF2 family.</text>
</comment>
<dbReference type="PANTHER" id="PTHR13264:SF5">
    <property type="entry name" value="PRE-MRNA-SPLICING FACTOR SYF2"/>
    <property type="match status" value="1"/>
</dbReference>